<keyword evidence="7" id="KW-0472">Membrane</keyword>
<evidence type="ECO:0000256" key="3">
    <source>
        <dbReference type="ARBA" id="ARBA00022801"/>
    </source>
</evidence>
<dbReference type="Proteomes" id="UP000326354">
    <property type="component" value="Chromosome"/>
</dbReference>
<dbReference type="RefSeq" id="WP_151968359.1">
    <property type="nucleotide sequence ID" value="NZ_AP019860.1"/>
</dbReference>
<sequence>MSWKGRALDPSLPNGRSECTLRLSGANLIAELPEGEDMTLNLGDVDYVVRGYDKKEYVFRKKNAHHPLFSTYDIGLIKAIKEANILEFNEALHRHKKDTWASRRRKYIIPFVMLITLIVGGTWFVAYPAVDMAVAVTPISVDREVGKIAIADLIHNEVQDPVVTGAIQKIVKRLVKHVPEKEFHFNVHVIDNPMVNAFAAPGGEIVVMTGLIKESESAEEVAGVLAHEISHVTERHGLEKIYRQAVFLIALNVIIGDAGAIAEIALNGASDLANLGFSRSMEREADLEGHLLLVKSGINPSGLRSFFEKLAKKHEHNENAAVRLLSTHPLSKDRVEYLAEKEKELKNNFEKLDIDWQAVKDKLK</sequence>
<dbReference type="OrthoDB" id="9810445at2"/>
<evidence type="ECO:0000313" key="10">
    <source>
        <dbReference type="Proteomes" id="UP000326354"/>
    </source>
</evidence>
<proteinExistence type="inferred from homology"/>
<keyword evidence="2" id="KW-0479">Metal-binding</keyword>
<keyword evidence="4 6" id="KW-0862">Zinc</keyword>
<dbReference type="Pfam" id="PF01435">
    <property type="entry name" value="Peptidase_M48"/>
    <property type="match status" value="1"/>
</dbReference>
<dbReference type="InterPro" id="IPR001915">
    <property type="entry name" value="Peptidase_M48"/>
</dbReference>
<dbReference type="GO" id="GO:0046872">
    <property type="term" value="F:metal ion binding"/>
    <property type="evidence" value="ECO:0007669"/>
    <property type="project" value="UniProtKB-KW"/>
</dbReference>
<keyword evidence="7" id="KW-1133">Transmembrane helix</keyword>
<keyword evidence="5 6" id="KW-0482">Metalloprotease</keyword>
<name>A0A5S9F443_UABAM</name>
<evidence type="ECO:0000256" key="5">
    <source>
        <dbReference type="ARBA" id="ARBA00023049"/>
    </source>
</evidence>
<evidence type="ECO:0000256" key="1">
    <source>
        <dbReference type="ARBA" id="ARBA00022670"/>
    </source>
</evidence>
<dbReference type="AlphaFoldDB" id="A0A5S9F443"/>
<dbReference type="GO" id="GO:0004222">
    <property type="term" value="F:metalloendopeptidase activity"/>
    <property type="evidence" value="ECO:0007669"/>
    <property type="project" value="InterPro"/>
</dbReference>
<evidence type="ECO:0000259" key="8">
    <source>
        <dbReference type="Pfam" id="PF01435"/>
    </source>
</evidence>
<keyword evidence="3 6" id="KW-0378">Hydrolase</keyword>
<accession>A0A5S9F443</accession>
<dbReference type="Gene3D" id="3.30.2010.10">
    <property type="entry name" value="Metalloproteases ('zincins'), catalytic domain"/>
    <property type="match status" value="1"/>
</dbReference>
<evidence type="ECO:0000256" key="4">
    <source>
        <dbReference type="ARBA" id="ARBA00022833"/>
    </source>
</evidence>
<keyword evidence="10" id="KW-1185">Reference proteome</keyword>
<dbReference type="GO" id="GO:0051603">
    <property type="term" value="P:proteolysis involved in protein catabolic process"/>
    <property type="evidence" value="ECO:0007669"/>
    <property type="project" value="TreeGrafter"/>
</dbReference>
<dbReference type="PANTHER" id="PTHR22726:SF1">
    <property type="entry name" value="METALLOENDOPEPTIDASE OMA1, MITOCHONDRIAL"/>
    <property type="match status" value="1"/>
</dbReference>
<evidence type="ECO:0000256" key="6">
    <source>
        <dbReference type="RuleBase" id="RU003983"/>
    </source>
</evidence>
<reference evidence="9 10" key="1">
    <citation type="submission" date="2019-08" db="EMBL/GenBank/DDBJ databases">
        <title>Complete genome sequence of Candidatus Uab amorphum.</title>
        <authorList>
            <person name="Shiratori T."/>
            <person name="Suzuki S."/>
            <person name="Kakizawa Y."/>
            <person name="Ishida K."/>
        </authorList>
    </citation>
    <scope>NUCLEOTIDE SEQUENCE [LARGE SCALE GENOMIC DNA]</scope>
    <source>
        <strain evidence="9 10">SRT547</strain>
    </source>
</reference>
<comment type="similarity">
    <text evidence="6">Belongs to the peptidase M48 family.</text>
</comment>
<protein>
    <submittedName>
        <fullName evidence="9">Peptidase M48</fullName>
    </submittedName>
</protein>
<keyword evidence="7" id="KW-0812">Transmembrane</keyword>
<dbReference type="GO" id="GO:0016020">
    <property type="term" value="C:membrane"/>
    <property type="evidence" value="ECO:0007669"/>
    <property type="project" value="TreeGrafter"/>
</dbReference>
<evidence type="ECO:0000256" key="7">
    <source>
        <dbReference type="SAM" id="Phobius"/>
    </source>
</evidence>
<gene>
    <name evidence="9" type="ORF">UABAM_02545</name>
</gene>
<feature type="transmembrane region" description="Helical" evidence="7">
    <location>
        <begin position="107"/>
        <end position="130"/>
    </location>
</feature>
<dbReference type="InterPro" id="IPR051156">
    <property type="entry name" value="Mito/Outer_Membr_Metalloprot"/>
</dbReference>
<feature type="domain" description="Peptidase M48" evidence="8">
    <location>
        <begin position="164"/>
        <end position="340"/>
    </location>
</feature>
<keyword evidence="1 6" id="KW-0645">Protease</keyword>
<dbReference type="PANTHER" id="PTHR22726">
    <property type="entry name" value="METALLOENDOPEPTIDASE OMA1"/>
    <property type="match status" value="1"/>
</dbReference>
<organism evidence="9 10">
    <name type="scientific">Uabimicrobium amorphum</name>
    <dbReference type="NCBI Taxonomy" id="2596890"/>
    <lineage>
        <taxon>Bacteria</taxon>
        <taxon>Pseudomonadati</taxon>
        <taxon>Planctomycetota</taxon>
        <taxon>Candidatus Uabimicrobiia</taxon>
        <taxon>Candidatus Uabimicrobiales</taxon>
        <taxon>Candidatus Uabimicrobiaceae</taxon>
        <taxon>Candidatus Uabimicrobium</taxon>
    </lineage>
</organism>
<comment type="cofactor">
    <cofactor evidence="6">
        <name>Zn(2+)</name>
        <dbReference type="ChEBI" id="CHEBI:29105"/>
    </cofactor>
    <text evidence="6">Binds 1 zinc ion per subunit.</text>
</comment>
<dbReference type="EMBL" id="AP019860">
    <property type="protein sequence ID" value="BBM84189.1"/>
    <property type="molecule type" value="Genomic_DNA"/>
</dbReference>
<evidence type="ECO:0000256" key="2">
    <source>
        <dbReference type="ARBA" id="ARBA00022723"/>
    </source>
</evidence>
<dbReference type="KEGG" id="uam:UABAM_02545"/>
<dbReference type="CDD" id="cd07332">
    <property type="entry name" value="M48C_Oma1_like"/>
    <property type="match status" value="1"/>
</dbReference>
<evidence type="ECO:0000313" key="9">
    <source>
        <dbReference type="EMBL" id="BBM84189.1"/>
    </source>
</evidence>